<dbReference type="InterPro" id="IPR000182">
    <property type="entry name" value="GNAT_dom"/>
</dbReference>
<dbReference type="AlphaFoldDB" id="A0A8T4J1H0"/>
<evidence type="ECO:0000313" key="3">
    <source>
        <dbReference type="Proteomes" id="UP000675554"/>
    </source>
</evidence>
<reference evidence="2" key="1">
    <citation type="submission" date="2021-04" db="EMBL/GenBank/DDBJ databases">
        <title>Sequencing of actinobacteria type strains.</title>
        <authorList>
            <person name="Nguyen G.-S."/>
            <person name="Wentzel A."/>
        </authorList>
    </citation>
    <scope>NUCLEOTIDE SEQUENCE</scope>
    <source>
        <strain evidence="2">DSM 42095</strain>
    </source>
</reference>
<dbReference type="Gene3D" id="3.40.630.30">
    <property type="match status" value="1"/>
</dbReference>
<protein>
    <submittedName>
        <fullName evidence="2">GNAT family N-acetyltransferase</fullName>
        <ecNumber evidence="2">2.3.1.-</ecNumber>
    </submittedName>
</protein>
<accession>A0A8T4J1H0</accession>
<feature type="domain" description="N-acetyltransferase" evidence="1">
    <location>
        <begin position="17"/>
        <end position="192"/>
    </location>
</feature>
<dbReference type="GO" id="GO:0016747">
    <property type="term" value="F:acyltransferase activity, transferring groups other than amino-acyl groups"/>
    <property type="evidence" value="ECO:0007669"/>
    <property type="project" value="InterPro"/>
</dbReference>
<name>A0A8T4J1H0_9ACTN</name>
<dbReference type="SUPFAM" id="SSF55729">
    <property type="entry name" value="Acyl-CoA N-acyltransferases (Nat)"/>
    <property type="match status" value="1"/>
</dbReference>
<evidence type="ECO:0000259" key="1">
    <source>
        <dbReference type="PROSITE" id="PS51186"/>
    </source>
</evidence>
<evidence type="ECO:0000313" key="2">
    <source>
        <dbReference type="EMBL" id="MBR7678456.1"/>
    </source>
</evidence>
<sequence length="194" mass="21304">MQSTVAVPFGAGDRREVFLRRVTRWQAERDRENLADLHVAAYTTHSGNDFGARLTFLDRLVRDTQEPGFDLVMAEGNTAQGYGYGFRVGRDGAWWDGFVGTLPGALVELTARGGVYALTELMVLPPYRRAGVATKILKELLANCGAILATALVSPDNSMAQSVYRAWGWTVIGQRRPSLGVPPQDVLVQLVPQR</sequence>
<dbReference type="InterPro" id="IPR016181">
    <property type="entry name" value="Acyl_CoA_acyltransferase"/>
</dbReference>
<dbReference type="PROSITE" id="PS51186">
    <property type="entry name" value="GNAT"/>
    <property type="match status" value="1"/>
</dbReference>
<proteinExistence type="predicted"/>
<dbReference type="EC" id="2.3.1.-" evidence="2"/>
<gene>
    <name evidence="2" type="ORF">KDA82_36920</name>
</gene>
<comment type="caution">
    <text evidence="2">The sequence shown here is derived from an EMBL/GenBank/DDBJ whole genome shotgun (WGS) entry which is preliminary data.</text>
</comment>
<keyword evidence="3" id="KW-1185">Reference proteome</keyword>
<keyword evidence="2" id="KW-0012">Acyltransferase</keyword>
<keyword evidence="2" id="KW-0808">Transferase</keyword>
<dbReference type="Proteomes" id="UP000675554">
    <property type="component" value="Unassembled WGS sequence"/>
</dbReference>
<dbReference type="Pfam" id="PF00583">
    <property type="entry name" value="Acetyltransf_1"/>
    <property type="match status" value="1"/>
</dbReference>
<organism evidence="2 3">
    <name type="scientific">Streptomyces daliensis</name>
    <dbReference type="NCBI Taxonomy" id="299421"/>
    <lineage>
        <taxon>Bacteria</taxon>
        <taxon>Bacillati</taxon>
        <taxon>Actinomycetota</taxon>
        <taxon>Actinomycetes</taxon>
        <taxon>Kitasatosporales</taxon>
        <taxon>Streptomycetaceae</taxon>
        <taxon>Streptomyces</taxon>
    </lineage>
</organism>
<dbReference type="EMBL" id="JAGSMN010001472">
    <property type="protein sequence ID" value="MBR7678456.1"/>
    <property type="molecule type" value="Genomic_DNA"/>
</dbReference>